<name>A0A142F1M5_9CAUD</name>
<dbReference type="GeneID" id="40070726"/>
<evidence type="ECO:0008006" key="3">
    <source>
        <dbReference type="Google" id="ProtNLM"/>
    </source>
</evidence>
<protein>
    <recommendedName>
        <fullName evidence="3">HK97 gp10 family phage protein</fullName>
    </recommendedName>
</protein>
<keyword evidence="2" id="KW-1185">Reference proteome</keyword>
<organism evidence="1 2">
    <name type="scientific">Bacillus phage Mgbh1</name>
    <dbReference type="NCBI Taxonomy" id="1796993"/>
    <lineage>
        <taxon>Viruses</taxon>
        <taxon>Duplodnaviria</taxon>
        <taxon>Heunggongvirae</taxon>
        <taxon>Uroviricota</taxon>
        <taxon>Caudoviricetes</taxon>
        <taxon>Magadivirus</taxon>
        <taxon>Magadivirus Mgbh1</taxon>
    </lineage>
</organism>
<dbReference type="RefSeq" id="YP_009595168.1">
    <property type="nucleotide sequence ID" value="NC_041879.1"/>
</dbReference>
<accession>A0A142F1M5</accession>
<sequence length="122" mass="14313">MARMRINYDITLVGMDKLLNRLSERNVKRVIDATDKATKDYAYELGRKMADKAPILTGELKRSLRDSPIRKGRGWYYLMATVDYTWVQEYEHRTKAGFIRRNIALAEGEFPRRIQKAVKDTL</sequence>
<dbReference type="KEGG" id="vg:40070726"/>
<proteinExistence type="predicted"/>
<evidence type="ECO:0000313" key="1">
    <source>
        <dbReference type="EMBL" id="AMQ66682.1"/>
    </source>
</evidence>
<dbReference type="Proteomes" id="UP000224134">
    <property type="component" value="Segment"/>
</dbReference>
<dbReference type="EMBL" id="KU665491">
    <property type="protein sequence ID" value="AMQ66682.1"/>
    <property type="molecule type" value="Genomic_DNA"/>
</dbReference>
<evidence type="ECO:0000313" key="2">
    <source>
        <dbReference type="Proteomes" id="UP000224134"/>
    </source>
</evidence>
<reference evidence="1 2" key="1">
    <citation type="submission" date="2016-02" db="EMBL/GenBank/DDBJ databases">
        <title>Isolation and characterization of bacteriophages from East Africa Rift Valley soda lakes.</title>
        <authorList>
            <person name="van Zyl L.J."/>
            <person name="Nemavhulani S."/>
            <person name="Cowan D.A."/>
            <person name="Trindade M.I."/>
        </authorList>
    </citation>
    <scope>NUCLEOTIDE SEQUENCE [LARGE SCALE GENOMIC DNA]</scope>
</reference>